<keyword evidence="14" id="KW-1185">Reference proteome</keyword>
<dbReference type="Gene3D" id="3.30.40.10">
    <property type="entry name" value="Zinc/RING finger domain, C3HC4 (zinc finger)"/>
    <property type="match status" value="2"/>
</dbReference>
<dbReference type="PROSITE" id="PS51805">
    <property type="entry name" value="EPHD"/>
    <property type="match status" value="1"/>
</dbReference>
<evidence type="ECO:0000256" key="1">
    <source>
        <dbReference type="ARBA" id="ARBA00004123"/>
    </source>
</evidence>
<dbReference type="InterPro" id="IPR000637">
    <property type="entry name" value="HMGI/Y_DNA-bd_CS"/>
</dbReference>
<sequence>MTEKYIPSNRMSSEDKTLEPSDQGPSPAPASSTAATPAGSPAIADKRPRGRPRKDGVAPIHKSKKKSRSRGKASVDDEDSMDGVETAETESAVETGIISCRLQHCAYCKRLGATIKCCEEKCSRLYHYPCAAAAGTFQDIRSHTLLCPEHIEQATAKDEANCALCDSPGDLLDQLFCTSCGQHYHGMCLDIGVTPLKRAGWQCPDCKVCQTCKWIHLDCDRQAENETSVLLKDGYVCTICKQVEVEELQASQTCEVLETAEPIEEPEPACLEWKAVEEPGSLDHAAEENRLNEEQKPVETGRQNSSSLLFVVFCD</sequence>
<evidence type="ECO:0000313" key="13">
    <source>
        <dbReference type="EMBL" id="RXM33815.1"/>
    </source>
</evidence>
<dbReference type="EMBL" id="SCEB01214686">
    <property type="protein sequence ID" value="RXM33815.1"/>
    <property type="molecule type" value="Genomic_DNA"/>
</dbReference>
<dbReference type="InterPro" id="IPR011011">
    <property type="entry name" value="Znf_FYVE_PHD"/>
</dbReference>
<feature type="compositionally biased region" description="Low complexity" evidence="10">
    <location>
        <begin position="29"/>
        <end position="42"/>
    </location>
</feature>
<evidence type="ECO:0000256" key="10">
    <source>
        <dbReference type="SAM" id="MobiDB-lite"/>
    </source>
</evidence>
<protein>
    <submittedName>
        <fullName evidence="13">Histone-lysine N-methyltransferase 2C</fullName>
    </submittedName>
</protein>
<keyword evidence="5" id="KW-0862">Zinc</keyword>
<comment type="caution">
    <text evidence="13">The sequence shown here is derived from an EMBL/GenBank/DDBJ whole genome shotgun (WGS) entry which is preliminary data.</text>
</comment>
<dbReference type="PANTHER" id="PTHR45888:SF1">
    <property type="entry name" value="HISTONE-LYSINE N-METHYLTRANSFERASE 2C"/>
    <property type="match status" value="1"/>
</dbReference>
<feature type="compositionally biased region" description="Acidic residues" evidence="10">
    <location>
        <begin position="76"/>
        <end position="88"/>
    </location>
</feature>
<dbReference type="PANTHER" id="PTHR45888">
    <property type="entry name" value="HL01030P-RELATED"/>
    <property type="match status" value="1"/>
</dbReference>
<dbReference type="Pfam" id="PF00628">
    <property type="entry name" value="PHD"/>
    <property type="match status" value="1"/>
</dbReference>
<keyword evidence="4 9" id="KW-0863">Zinc-finger</keyword>
<dbReference type="PROSITE" id="PS50016">
    <property type="entry name" value="ZF_PHD_2"/>
    <property type="match status" value="1"/>
</dbReference>
<evidence type="ECO:0000256" key="5">
    <source>
        <dbReference type="ARBA" id="ARBA00022833"/>
    </source>
</evidence>
<gene>
    <name evidence="13" type="ORF">EOD39_14701</name>
</gene>
<dbReference type="InterPro" id="IPR013083">
    <property type="entry name" value="Znf_RING/FYVE/PHD"/>
</dbReference>
<feature type="domain" description="PHD-type" evidence="11">
    <location>
        <begin position="159"/>
        <end position="209"/>
    </location>
</feature>
<dbReference type="PROSITE" id="PS01359">
    <property type="entry name" value="ZF_PHD_1"/>
    <property type="match status" value="2"/>
</dbReference>
<evidence type="ECO:0000256" key="7">
    <source>
        <dbReference type="ARBA" id="ARBA00023163"/>
    </source>
</evidence>
<dbReference type="GO" id="GO:0003713">
    <property type="term" value="F:transcription coactivator activity"/>
    <property type="evidence" value="ECO:0007669"/>
    <property type="project" value="TreeGrafter"/>
</dbReference>
<keyword evidence="3" id="KW-0677">Repeat</keyword>
<dbReference type="SMART" id="SM00249">
    <property type="entry name" value="PHD"/>
    <property type="match status" value="2"/>
</dbReference>
<evidence type="ECO:0000256" key="8">
    <source>
        <dbReference type="ARBA" id="ARBA00023242"/>
    </source>
</evidence>
<keyword evidence="6" id="KW-0805">Transcription regulation</keyword>
<feature type="domain" description="PHD-type" evidence="12">
    <location>
        <begin position="105"/>
        <end position="151"/>
    </location>
</feature>
<evidence type="ECO:0000259" key="12">
    <source>
        <dbReference type="PROSITE" id="PS51805"/>
    </source>
</evidence>
<dbReference type="AlphaFoldDB" id="A0A444UF61"/>
<dbReference type="GO" id="GO:0008270">
    <property type="term" value="F:zinc ion binding"/>
    <property type="evidence" value="ECO:0007669"/>
    <property type="project" value="UniProtKB-KW"/>
</dbReference>
<dbReference type="InterPro" id="IPR034732">
    <property type="entry name" value="EPHD"/>
</dbReference>
<evidence type="ECO:0000256" key="2">
    <source>
        <dbReference type="ARBA" id="ARBA00022723"/>
    </source>
</evidence>
<feature type="compositionally biased region" description="Basic residues" evidence="10">
    <location>
        <begin position="61"/>
        <end position="71"/>
    </location>
</feature>
<accession>A0A444UF61</accession>
<comment type="subcellular location">
    <subcellularLocation>
        <location evidence="1">Nucleus</location>
    </subcellularLocation>
</comment>
<proteinExistence type="predicted"/>
<dbReference type="PROSITE" id="PS00354">
    <property type="entry name" value="HMGI_Y"/>
    <property type="match status" value="1"/>
</dbReference>
<keyword evidence="2" id="KW-0479">Metal-binding</keyword>
<dbReference type="GO" id="GO:0032259">
    <property type="term" value="P:methylation"/>
    <property type="evidence" value="ECO:0007669"/>
    <property type="project" value="UniProtKB-KW"/>
</dbReference>
<dbReference type="SUPFAM" id="SSF57903">
    <property type="entry name" value="FYVE/PHD zinc finger"/>
    <property type="match status" value="1"/>
</dbReference>
<dbReference type="GO" id="GO:0045944">
    <property type="term" value="P:positive regulation of transcription by RNA polymerase II"/>
    <property type="evidence" value="ECO:0007669"/>
    <property type="project" value="TreeGrafter"/>
</dbReference>
<evidence type="ECO:0000256" key="3">
    <source>
        <dbReference type="ARBA" id="ARBA00022737"/>
    </source>
</evidence>
<dbReference type="FunFam" id="3.30.40.10:FF:000852">
    <property type="entry name" value="Histone-lysine N-methyltransferase 2C"/>
    <property type="match status" value="1"/>
</dbReference>
<evidence type="ECO:0000259" key="11">
    <source>
        <dbReference type="PROSITE" id="PS50016"/>
    </source>
</evidence>
<dbReference type="Proteomes" id="UP000289886">
    <property type="component" value="Unassembled WGS sequence"/>
</dbReference>
<dbReference type="InterPro" id="IPR019786">
    <property type="entry name" value="Zinc_finger_PHD-type_CS"/>
</dbReference>
<evidence type="ECO:0000256" key="6">
    <source>
        <dbReference type="ARBA" id="ARBA00023015"/>
    </source>
</evidence>
<dbReference type="CDD" id="cd15509">
    <property type="entry name" value="PHD1_KMT2C_like"/>
    <property type="match status" value="1"/>
</dbReference>
<evidence type="ECO:0000256" key="9">
    <source>
        <dbReference type="PROSITE-ProRule" id="PRU00146"/>
    </source>
</evidence>
<keyword evidence="8" id="KW-0539">Nucleus</keyword>
<dbReference type="GO" id="GO:0042800">
    <property type="term" value="F:histone H3K4 methyltransferase activity"/>
    <property type="evidence" value="ECO:0007669"/>
    <property type="project" value="TreeGrafter"/>
</dbReference>
<keyword evidence="13" id="KW-0808">Transferase</keyword>
<dbReference type="Pfam" id="PF13771">
    <property type="entry name" value="zf-HC5HC2H"/>
    <property type="match status" value="1"/>
</dbReference>
<reference evidence="13 14" key="1">
    <citation type="submission" date="2019-01" db="EMBL/GenBank/DDBJ databases">
        <title>Draft Genome and Complete Hox-Cluster Characterization of the Sterlet Sturgeon (Acipenser ruthenus).</title>
        <authorList>
            <person name="Wei Q."/>
        </authorList>
    </citation>
    <scope>NUCLEOTIDE SEQUENCE [LARGE SCALE GENOMIC DNA]</scope>
    <source>
        <strain evidence="13">WHYD16114868_AA</strain>
        <tissue evidence="13">Blood</tissue>
    </source>
</reference>
<dbReference type="InterPro" id="IPR001965">
    <property type="entry name" value="Znf_PHD"/>
</dbReference>
<organism evidence="13 14">
    <name type="scientific">Acipenser ruthenus</name>
    <name type="common">Sterlet sturgeon</name>
    <dbReference type="NCBI Taxonomy" id="7906"/>
    <lineage>
        <taxon>Eukaryota</taxon>
        <taxon>Metazoa</taxon>
        <taxon>Chordata</taxon>
        <taxon>Craniata</taxon>
        <taxon>Vertebrata</taxon>
        <taxon>Euteleostomi</taxon>
        <taxon>Actinopterygii</taxon>
        <taxon>Chondrostei</taxon>
        <taxon>Acipenseriformes</taxon>
        <taxon>Acipenseridae</taxon>
        <taxon>Acipenser</taxon>
    </lineage>
</organism>
<keyword evidence="13" id="KW-0489">Methyltransferase</keyword>
<name>A0A444UF61_ACIRT</name>
<evidence type="ECO:0000256" key="4">
    <source>
        <dbReference type="ARBA" id="ARBA00022771"/>
    </source>
</evidence>
<evidence type="ECO:0000313" key="14">
    <source>
        <dbReference type="Proteomes" id="UP000289886"/>
    </source>
</evidence>
<dbReference type="GO" id="GO:0044666">
    <property type="term" value="C:MLL3/4 complex"/>
    <property type="evidence" value="ECO:0007669"/>
    <property type="project" value="TreeGrafter"/>
</dbReference>
<feature type="region of interest" description="Disordered" evidence="10">
    <location>
        <begin position="1"/>
        <end position="88"/>
    </location>
</feature>
<keyword evidence="7" id="KW-0804">Transcription</keyword>
<dbReference type="InterPro" id="IPR019787">
    <property type="entry name" value="Znf_PHD-finger"/>
</dbReference>